<evidence type="ECO:0000313" key="1">
    <source>
        <dbReference type="EMBL" id="GCB67561.1"/>
    </source>
</evidence>
<keyword evidence="2" id="KW-1185">Reference proteome</keyword>
<comment type="caution">
    <text evidence="1">The sequence shown here is derived from an EMBL/GenBank/DDBJ whole genome shotgun (WGS) entry which is preliminary data.</text>
</comment>
<reference evidence="1 2" key="1">
    <citation type="journal article" date="2018" name="Nat. Ecol. Evol.">
        <title>Shark genomes provide insights into elasmobranch evolution and the origin of vertebrates.</title>
        <authorList>
            <person name="Hara Y"/>
            <person name="Yamaguchi K"/>
            <person name="Onimaru K"/>
            <person name="Kadota M"/>
            <person name="Koyanagi M"/>
            <person name="Keeley SD"/>
            <person name="Tatsumi K"/>
            <person name="Tanaka K"/>
            <person name="Motone F"/>
            <person name="Kageyama Y"/>
            <person name="Nozu R"/>
            <person name="Adachi N"/>
            <person name="Nishimura O"/>
            <person name="Nakagawa R"/>
            <person name="Tanegashima C"/>
            <person name="Kiyatake I"/>
            <person name="Matsumoto R"/>
            <person name="Murakumo K"/>
            <person name="Nishida K"/>
            <person name="Terakita A"/>
            <person name="Kuratani S"/>
            <person name="Sato K"/>
            <person name="Hyodo S Kuraku.S."/>
        </authorList>
    </citation>
    <scope>NUCLEOTIDE SEQUENCE [LARGE SCALE GENOMIC DNA]</scope>
</reference>
<dbReference type="AlphaFoldDB" id="A0A401P374"/>
<gene>
    <name evidence="1" type="ORF">scyTo_0010264</name>
</gene>
<protein>
    <submittedName>
        <fullName evidence="1">Uncharacterized protein</fullName>
    </submittedName>
</protein>
<dbReference type="EMBL" id="BFAA01004388">
    <property type="protein sequence ID" value="GCB67561.1"/>
    <property type="molecule type" value="Genomic_DNA"/>
</dbReference>
<dbReference type="Proteomes" id="UP000288216">
    <property type="component" value="Unassembled WGS sequence"/>
</dbReference>
<name>A0A401P374_SCYTO</name>
<organism evidence="1 2">
    <name type="scientific">Scyliorhinus torazame</name>
    <name type="common">Cloudy catshark</name>
    <name type="synonym">Catulus torazame</name>
    <dbReference type="NCBI Taxonomy" id="75743"/>
    <lineage>
        <taxon>Eukaryota</taxon>
        <taxon>Metazoa</taxon>
        <taxon>Chordata</taxon>
        <taxon>Craniata</taxon>
        <taxon>Vertebrata</taxon>
        <taxon>Chondrichthyes</taxon>
        <taxon>Elasmobranchii</taxon>
        <taxon>Galeomorphii</taxon>
        <taxon>Galeoidea</taxon>
        <taxon>Carcharhiniformes</taxon>
        <taxon>Scyliorhinidae</taxon>
        <taxon>Scyliorhinus</taxon>
    </lineage>
</organism>
<evidence type="ECO:0000313" key="2">
    <source>
        <dbReference type="Proteomes" id="UP000288216"/>
    </source>
</evidence>
<proteinExistence type="predicted"/>
<accession>A0A401P374</accession>
<feature type="non-terminal residue" evidence="1">
    <location>
        <position position="57"/>
    </location>
</feature>
<sequence>MVQKKKKDIHVGRIVLDERELARLRCLTTGEENGLAILLLECAELTDGIQQLQLLKK</sequence>